<keyword evidence="10 13" id="KW-0472">Membrane</keyword>
<keyword evidence="5 11" id="KW-0479">Metal-binding</keyword>
<evidence type="ECO:0008006" key="15">
    <source>
        <dbReference type="Google" id="ProtNLM"/>
    </source>
</evidence>
<dbReference type="GO" id="GO:0016705">
    <property type="term" value="F:oxidoreductase activity, acting on paired donors, with incorporation or reduction of molecular oxygen"/>
    <property type="evidence" value="ECO:0007669"/>
    <property type="project" value="InterPro"/>
</dbReference>
<dbReference type="Gene3D" id="1.10.630.10">
    <property type="entry name" value="Cytochrome P450"/>
    <property type="match status" value="1"/>
</dbReference>
<dbReference type="GO" id="GO:0016020">
    <property type="term" value="C:membrane"/>
    <property type="evidence" value="ECO:0007669"/>
    <property type="project" value="UniProtKB-SubCell"/>
</dbReference>
<dbReference type="SUPFAM" id="SSF48264">
    <property type="entry name" value="Cytochrome P450"/>
    <property type="match status" value="1"/>
</dbReference>
<proteinExistence type="inferred from homology"/>
<gene>
    <name evidence="14" type="ORF">MANES_04G032100</name>
</gene>
<name>A0A2C9VZ96_MANES</name>
<accession>A0A2C9VZ96</accession>
<dbReference type="PRINTS" id="PR00463">
    <property type="entry name" value="EP450I"/>
</dbReference>
<dbReference type="PANTHER" id="PTHR24282:SF28">
    <property type="entry name" value="CYTOCHROME P450"/>
    <property type="match status" value="1"/>
</dbReference>
<comment type="similarity">
    <text evidence="2 12">Belongs to the cytochrome P450 family.</text>
</comment>
<evidence type="ECO:0000256" key="8">
    <source>
        <dbReference type="ARBA" id="ARBA00023004"/>
    </source>
</evidence>
<dbReference type="AlphaFoldDB" id="A0A2C9VZ96"/>
<evidence type="ECO:0000256" key="6">
    <source>
        <dbReference type="ARBA" id="ARBA00022989"/>
    </source>
</evidence>
<dbReference type="InterPro" id="IPR017972">
    <property type="entry name" value="Cyt_P450_CS"/>
</dbReference>
<comment type="cofactor">
    <cofactor evidence="11">
        <name>heme</name>
        <dbReference type="ChEBI" id="CHEBI:30413"/>
    </cofactor>
</comment>
<dbReference type="PRINTS" id="PR00385">
    <property type="entry name" value="P450"/>
</dbReference>
<comment type="subcellular location">
    <subcellularLocation>
        <location evidence="1">Membrane</location>
        <topology evidence="1">Single-pass membrane protein</topology>
    </subcellularLocation>
</comment>
<evidence type="ECO:0000256" key="5">
    <source>
        <dbReference type="ARBA" id="ARBA00022723"/>
    </source>
</evidence>
<dbReference type="InterPro" id="IPR036396">
    <property type="entry name" value="Cyt_P450_sf"/>
</dbReference>
<evidence type="ECO:0000256" key="2">
    <source>
        <dbReference type="ARBA" id="ARBA00010617"/>
    </source>
</evidence>
<dbReference type="PANTHER" id="PTHR24282">
    <property type="entry name" value="CYTOCHROME P450 FAMILY MEMBER"/>
    <property type="match status" value="1"/>
</dbReference>
<keyword evidence="8 11" id="KW-0408">Iron</keyword>
<dbReference type="STRING" id="3983.A0A2C9VZ96"/>
<keyword evidence="7 12" id="KW-0560">Oxidoreductase</keyword>
<reference evidence="14" key="1">
    <citation type="submission" date="2016-02" db="EMBL/GenBank/DDBJ databases">
        <title>WGS assembly of Manihot esculenta.</title>
        <authorList>
            <person name="Bredeson J.V."/>
            <person name="Prochnik S.E."/>
            <person name="Lyons J.B."/>
            <person name="Schmutz J."/>
            <person name="Grimwood J."/>
            <person name="Vrebalov J."/>
            <person name="Bart R.S."/>
            <person name="Amuge T."/>
            <person name="Ferguson M.E."/>
            <person name="Green R."/>
            <person name="Putnam N."/>
            <person name="Stites J."/>
            <person name="Rounsley S."/>
            <person name="Rokhsar D.S."/>
        </authorList>
    </citation>
    <scope>NUCLEOTIDE SEQUENCE [LARGE SCALE GENOMIC DNA]</scope>
    <source>
        <tissue evidence="14">Leaf</tissue>
    </source>
</reference>
<keyword evidence="9 12" id="KW-0503">Monooxygenase</keyword>
<feature type="transmembrane region" description="Helical" evidence="13">
    <location>
        <begin position="6"/>
        <end position="29"/>
    </location>
</feature>
<evidence type="ECO:0000256" key="9">
    <source>
        <dbReference type="ARBA" id="ARBA00023033"/>
    </source>
</evidence>
<dbReference type="GO" id="GO:0005506">
    <property type="term" value="F:iron ion binding"/>
    <property type="evidence" value="ECO:0007669"/>
    <property type="project" value="InterPro"/>
</dbReference>
<protein>
    <recommendedName>
        <fullName evidence="15">Cytochrome P450</fullName>
    </recommendedName>
</protein>
<evidence type="ECO:0000256" key="12">
    <source>
        <dbReference type="RuleBase" id="RU000461"/>
    </source>
</evidence>
<evidence type="ECO:0000256" key="7">
    <source>
        <dbReference type="ARBA" id="ARBA00023002"/>
    </source>
</evidence>
<dbReference type="Pfam" id="PF00067">
    <property type="entry name" value="p450"/>
    <property type="match status" value="2"/>
</dbReference>
<feature type="binding site" description="axial binding residue" evidence="11">
    <location>
        <position position="439"/>
    </location>
    <ligand>
        <name>heme</name>
        <dbReference type="ChEBI" id="CHEBI:30413"/>
    </ligand>
    <ligandPart>
        <name>Fe</name>
        <dbReference type="ChEBI" id="CHEBI:18248"/>
    </ligandPart>
</feature>
<dbReference type="InterPro" id="IPR050665">
    <property type="entry name" value="Cytochrome_P450_Monooxygen"/>
</dbReference>
<keyword evidence="6 13" id="KW-1133">Transmembrane helix</keyword>
<evidence type="ECO:0000256" key="3">
    <source>
        <dbReference type="ARBA" id="ARBA00022617"/>
    </source>
</evidence>
<evidence type="ECO:0000313" key="14">
    <source>
        <dbReference type="EMBL" id="OAY51779.1"/>
    </source>
</evidence>
<evidence type="ECO:0000256" key="11">
    <source>
        <dbReference type="PIRSR" id="PIRSR602401-1"/>
    </source>
</evidence>
<keyword evidence="4 13" id="KW-0812">Transmembrane</keyword>
<evidence type="ECO:0000256" key="13">
    <source>
        <dbReference type="SAM" id="Phobius"/>
    </source>
</evidence>
<dbReference type="GO" id="GO:0004497">
    <property type="term" value="F:monooxygenase activity"/>
    <property type="evidence" value="ECO:0000318"/>
    <property type="project" value="GO_Central"/>
</dbReference>
<evidence type="ECO:0000256" key="4">
    <source>
        <dbReference type="ARBA" id="ARBA00022692"/>
    </source>
</evidence>
<dbReference type="GO" id="GO:0020037">
    <property type="term" value="F:heme binding"/>
    <property type="evidence" value="ECO:0007669"/>
    <property type="project" value="InterPro"/>
</dbReference>
<dbReference type="PROSITE" id="PS00086">
    <property type="entry name" value="CYTOCHROME_P450"/>
    <property type="match status" value="1"/>
</dbReference>
<dbReference type="InterPro" id="IPR002401">
    <property type="entry name" value="Cyt_P450_E_grp-I"/>
</dbReference>
<organism evidence="14">
    <name type="scientific">Manihot esculenta</name>
    <name type="common">Cassava</name>
    <name type="synonym">Jatropha manihot</name>
    <dbReference type="NCBI Taxonomy" id="3983"/>
    <lineage>
        <taxon>Eukaryota</taxon>
        <taxon>Viridiplantae</taxon>
        <taxon>Streptophyta</taxon>
        <taxon>Embryophyta</taxon>
        <taxon>Tracheophyta</taxon>
        <taxon>Spermatophyta</taxon>
        <taxon>Magnoliopsida</taxon>
        <taxon>eudicotyledons</taxon>
        <taxon>Gunneridae</taxon>
        <taxon>Pentapetalae</taxon>
        <taxon>rosids</taxon>
        <taxon>fabids</taxon>
        <taxon>Malpighiales</taxon>
        <taxon>Euphorbiaceae</taxon>
        <taxon>Crotonoideae</taxon>
        <taxon>Manihoteae</taxon>
        <taxon>Manihot</taxon>
    </lineage>
</organism>
<evidence type="ECO:0000256" key="1">
    <source>
        <dbReference type="ARBA" id="ARBA00004167"/>
    </source>
</evidence>
<keyword evidence="3 11" id="KW-0349">Heme</keyword>
<dbReference type="InterPro" id="IPR001128">
    <property type="entry name" value="Cyt_P450"/>
</dbReference>
<dbReference type="EMBL" id="CM004390">
    <property type="protein sequence ID" value="OAY51779.1"/>
    <property type="molecule type" value="Genomic_DNA"/>
</dbReference>
<sequence>MEDIFPLFFSTALLLICVFLIFLYYGVWWKHERCRIKLRKQGITGPPPSVIFGNIPEMKRMESQISDTPKIDGCLTVLPYFQHWTNNYGKLFRFALGGIQLLYVSNVEMVKEISRFRSLELGKPAYLQNERGALLGKGLITANGAAWSHQRKTITPQLCTEKIKDMVKLMVESGNVLVETWEKIIESEGDDNGIVEIMVDQHMRNFTSYIASKMIFGNDHHKGFKIFPKCQALIEATGGATTLGIPFSRYMIMDIAKERIESTSKDMLQVILEAAQYGDEFWPLTKDEFIADNCKDVFIGGYEPPALAAIWGLMLLASHPEWQARARSEVLEVCKGQQHLDYDMLSKMKVLKMVTQEILRLCPGVVLASRQAVQDLKIGDMQVPKGVCIWVSLLALHRDPKFWGPNADVFNPERFVHGVAGACKSPLANLPFGLGARVCPGQNMAIMELKVLFALILSNFNLTISPNYCHSPQFGLLLAPEHGVKLLIQRI</sequence>
<evidence type="ECO:0000256" key="10">
    <source>
        <dbReference type="ARBA" id="ARBA00023136"/>
    </source>
</evidence>